<name>A0A4Y2PCL3_ARAVE</name>
<sequence>MRHPLRHTYGYQCNHHFMPPAYSGAPSSPFCCLNAGLSALAVPHLLSRCLIDEKAGDERTGGGRWRYLFRMSDVAVNTPCSPYSLAMNVSSGRSDVHFCRVYAVGGRE</sequence>
<comment type="caution">
    <text evidence="1">The sequence shown here is derived from an EMBL/GenBank/DDBJ whole genome shotgun (WGS) entry which is preliminary data.</text>
</comment>
<accession>A0A4Y2PCL3</accession>
<gene>
    <name evidence="1" type="ORF">AVEN_172849_1</name>
</gene>
<proteinExistence type="predicted"/>
<evidence type="ECO:0000313" key="1">
    <source>
        <dbReference type="EMBL" id="GBN49094.1"/>
    </source>
</evidence>
<dbReference type="EMBL" id="BGPR01010999">
    <property type="protein sequence ID" value="GBN49094.1"/>
    <property type="molecule type" value="Genomic_DNA"/>
</dbReference>
<evidence type="ECO:0000313" key="2">
    <source>
        <dbReference type="Proteomes" id="UP000499080"/>
    </source>
</evidence>
<organism evidence="1 2">
    <name type="scientific">Araneus ventricosus</name>
    <name type="common">Orbweaver spider</name>
    <name type="synonym">Epeira ventricosa</name>
    <dbReference type="NCBI Taxonomy" id="182803"/>
    <lineage>
        <taxon>Eukaryota</taxon>
        <taxon>Metazoa</taxon>
        <taxon>Ecdysozoa</taxon>
        <taxon>Arthropoda</taxon>
        <taxon>Chelicerata</taxon>
        <taxon>Arachnida</taxon>
        <taxon>Araneae</taxon>
        <taxon>Araneomorphae</taxon>
        <taxon>Entelegynae</taxon>
        <taxon>Araneoidea</taxon>
        <taxon>Araneidae</taxon>
        <taxon>Araneus</taxon>
    </lineage>
</organism>
<dbReference type="AlphaFoldDB" id="A0A4Y2PCL3"/>
<dbReference type="Proteomes" id="UP000499080">
    <property type="component" value="Unassembled WGS sequence"/>
</dbReference>
<reference evidence="1 2" key="1">
    <citation type="journal article" date="2019" name="Sci. Rep.">
        <title>Orb-weaving spider Araneus ventricosus genome elucidates the spidroin gene catalogue.</title>
        <authorList>
            <person name="Kono N."/>
            <person name="Nakamura H."/>
            <person name="Ohtoshi R."/>
            <person name="Moran D.A.P."/>
            <person name="Shinohara A."/>
            <person name="Yoshida Y."/>
            <person name="Fujiwara M."/>
            <person name="Mori M."/>
            <person name="Tomita M."/>
            <person name="Arakawa K."/>
        </authorList>
    </citation>
    <scope>NUCLEOTIDE SEQUENCE [LARGE SCALE GENOMIC DNA]</scope>
</reference>
<keyword evidence="2" id="KW-1185">Reference proteome</keyword>
<protein>
    <submittedName>
        <fullName evidence="1">Uncharacterized protein</fullName>
    </submittedName>
</protein>